<evidence type="ECO:0000256" key="3">
    <source>
        <dbReference type="PROSITE-ProRule" id="PRU01331"/>
    </source>
</evidence>
<evidence type="ECO:0000313" key="7">
    <source>
        <dbReference type="Proteomes" id="UP001174932"/>
    </source>
</evidence>
<accession>A0ABT8YQM5</accession>
<dbReference type="InterPro" id="IPR008146">
    <property type="entry name" value="Gln_synth_cat_dom"/>
</dbReference>
<proteinExistence type="inferred from homology"/>
<dbReference type="SUPFAM" id="SSF54368">
    <property type="entry name" value="Glutamine synthetase, N-terminal domain"/>
    <property type="match status" value="1"/>
</dbReference>
<dbReference type="PANTHER" id="PTHR43785:SF12">
    <property type="entry name" value="TYPE-1 GLUTAMINE SYNTHETASE 2"/>
    <property type="match status" value="1"/>
</dbReference>
<reference evidence="6" key="2">
    <citation type="submission" date="2023-07" db="EMBL/GenBank/DDBJ databases">
        <authorList>
            <person name="Shen H."/>
        </authorList>
    </citation>
    <scope>NUCLEOTIDE SEQUENCE</scope>
    <source>
        <strain evidence="6">TNR-22</strain>
    </source>
</reference>
<feature type="domain" description="GS catalytic" evidence="5">
    <location>
        <begin position="127"/>
        <end position="463"/>
    </location>
</feature>
<organism evidence="6 7">
    <name type="scientific">Rhizobium alvei</name>
    <dbReference type="NCBI Taxonomy" id="1132659"/>
    <lineage>
        <taxon>Bacteria</taxon>
        <taxon>Pseudomonadati</taxon>
        <taxon>Pseudomonadota</taxon>
        <taxon>Alphaproteobacteria</taxon>
        <taxon>Hyphomicrobiales</taxon>
        <taxon>Rhizobiaceae</taxon>
        <taxon>Rhizobium/Agrobacterium group</taxon>
        <taxon>Rhizobium</taxon>
    </lineage>
</organism>
<comment type="cofactor">
    <cofactor evidence="1">
        <name>Mg(2+)</name>
        <dbReference type="ChEBI" id="CHEBI:18420"/>
    </cofactor>
</comment>
<dbReference type="Proteomes" id="UP001174932">
    <property type="component" value="Unassembled WGS sequence"/>
</dbReference>
<protein>
    <submittedName>
        <fullName evidence="6">Glutamine synthetase family protein</fullName>
        <ecNumber evidence="6">6.3.1.-</ecNumber>
    </submittedName>
</protein>
<dbReference type="SMART" id="SM01230">
    <property type="entry name" value="Gln-synt_C"/>
    <property type="match status" value="1"/>
</dbReference>
<gene>
    <name evidence="6" type="ORF">Q4481_18670</name>
</gene>
<dbReference type="Pfam" id="PF00120">
    <property type="entry name" value="Gln-synt_C"/>
    <property type="match status" value="1"/>
</dbReference>
<evidence type="ECO:0000313" key="6">
    <source>
        <dbReference type="EMBL" id="MDO6965988.1"/>
    </source>
</evidence>
<evidence type="ECO:0000259" key="5">
    <source>
        <dbReference type="PROSITE" id="PS51987"/>
    </source>
</evidence>
<dbReference type="Gene3D" id="3.30.590.10">
    <property type="entry name" value="Glutamine synthetase/guanido kinase, catalytic domain"/>
    <property type="match status" value="1"/>
</dbReference>
<keyword evidence="7" id="KW-1185">Reference proteome</keyword>
<keyword evidence="2 6" id="KW-0436">Ligase</keyword>
<dbReference type="EC" id="6.3.1.-" evidence="6"/>
<dbReference type="InterPro" id="IPR036651">
    <property type="entry name" value="Gln_synt_N_sf"/>
</dbReference>
<dbReference type="PANTHER" id="PTHR43785">
    <property type="entry name" value="GAMMA-GLUTAMYLPUTRESCINE SYNTHETASE"/>
    <property type="match status" value="1"/>
</dbReference>
<name>A0ABT8YQM5_9HYPH</name>
<reference evidence="6" key="1">
    <citation type="journal article" date="2015" name="Int. J. Syst. Evol. Microbiol.">
        <title>Rhizobium alvei sp. nov., isolated from a freshwater river.</title>
        <authorList>
            <person name="Sheu S.Y."/>
            <person name="Huang H.W."/>
            <person name="Young C.C."/>
            <person name="Chen W.M."/>
        </authorList>
    </citation>
    <scope>NUCLEOTIDE SEQUENCE</scope>
    <source>
        <strain evidence="6">TNR-22</strain>
    </source>
</reference>
<dbReference type="EMBL" id="JAUOZU010000014">
    <property type="protein sequence ID" value="MDO6965988.1"/>
    <property type="molecule type" value="Genomic_DNA"/>
</dbReference>
<evidence type="ECO:0000256" key="4">
    <source>
        <dbReference type="RuleBase" id="RU000384"/>
    </source>
</evidence>
<dbReference type="PROSITE" id="PS51987">
    <property type="entry name" value="GS_CATALYTIC"/>
    <property type="match status" value="1"/>
</dbReference>
<comment type="similarity">
    <text evidence="3 4">Belongs to the glutamine synthetase family.</text>
</comment>
<evidence type="ECO:0000256" key="1">
    <source>
        <dbReference type="ARBA" id="ARBA00001946"/>
    </source>
</evidence>
<evidence type="ECO:0000256" key="2">
    <source>
        <dbReference type="ARBA" id="ARBA00022598"/>
    </source>
</evidence>
<sequence length="463" mass="51153">MNFVEQAAAYAPSYEAEYQRLKAAGVRYIQSHMVDMAGTLRTKISPFKLSASGDALNGILYCVSHGDGQPIGDTAFESYMASGDNGFPNIQCVADPASVRQHGWRPEMASVISTGYMLDGSPCLVDPRYVLSKVDARLRSLGYTAKVALEYEFGIFHADEELMQQGRFRELKPWGQSLVNYDIARTGDYQDLVLEFMKRMESLGIGVASFVTEYGHGMYEFALTPKDAVEAADDAVRAKLHLRELCAERGLVATFMARFQPPGKESACGAHHHLSLWQDDKPVLAAGTNALSQVGQQFLAGMLNRLAETHVFFRPTINSYRRLDRGAWSPEDVSWGYENRTAAIRTITTPTPSACRFENRVPGADVNPYLTVAAMIAAGAEGIEKGLVPRAADAGLAPDGSAVRLQSNLTDATEAFASSKFCAEAFGKEFRDHYAASRFNEVAAYETWKTQRITDFEWQRYFL</sequence>
<comment type="caution">
    <text evidence="6">The sequence shown here is derived from an EMBL/GenBank/DDBJ whole genome shotgun (WGS) entry which is preliminary data.</text>
</comment>
<dbReference type="InterPro" id="IPR014746">
    <property type="entry name" value="Gln_synth/guanido_kin_cat_dom"/>
</dbReference>
<dbReference type="SUPFAM" id="SSF55931">
    <property type="entry name" value="Glutamine synthetase/guanido kinase"/>
    <property type="match status" value="1"/>
</dbReference>
<dbReference type="GO" id="GO:0016874">
    <property type="term" value="F:ligase activity"/>
    <property type="evidence" value="ECO:0007669"/>
    <property type="project" value="UniProtKB-KW"/>
</dbReference>
<dbReference type="RefSeq" id="WP_304377915.1">
    <property type="nucleotide sequence ID" value="NZ_JAUOZU010000014.1"/>
</dbReference>